<evidence type="ECO:0000313" key="2">
    <source>
        <dbReference type="Proteomes" id="UP000252733"/>
    </source>
</evidence>
<reference evidence="1 2" key="1">
    <citation type="submission" date="2018-07" db="EMBL/GenBank/DDBJ databases">
        <title>Freshwater and sediment microbial communities from various areas in North America, analyzing microbe dynamics in response to fracking.</title>
        <authorList>
            <person name="Lamendella R."/>
        </authorList>
    </citation>
    <scope>NUCLEOTIDE SEQUENCE [LARGE SCALE GENOMIC DNA]</scope>
    <source>
        <strain evidence="1 2">160A</strain>
    </source>
</reference>
<dbReference type="STRING" id="1168289.GCA_000259075_03921"/>
<sequence length="69" mass="7778">MILAANFDVRIEPHPIGKGDFNFSNPFAAEIIKTGIEISDKDPKYWLKGCSKTNVLNDDGGFKYNEKEE</sequence>
<name>A0A2T0XP60_9BACT</name>
<evidence type="ECO:0000313" key="1">
    <source>
        <dbReference type="EMBL" id="RCW27012.1"/>
    </source>
</evidence>
<protein>
    <submittedName>
        <fullName evidence="1">Uncharacterized protein</fullName>
    </submittedName>
</protein>
<dbReference type="EMBL" id="QPIZ01000039">
    <property type="protein sequence ID" value="RCW27012.1"/>
    <property type="molecule type" value="Genomic_DNA"/>
</dbReference>
<dbReference type="AlphaFoldDB" id="A0A2T0XP60"/>
<dbReference type="Proteomes" id="UP000252733">
    <property type="component" value="Unassembled WGS sequence"/>
</dbReference>
<accession>A0A2T0XP60</accession>
<organism evidence="1 2">
    <name type="scientific">Marinilabilia salmonicolor</name>
    <dbReference type="NCBI Taxonomy" id="989"/>
    <lineage>
        <taxon>Bacteria</taxon>
        <taxon>Pseudomonadati</taxon>
        <taxon>Bacteroidota</taxon>
        <taxon>Bacteroidia</taxon>
        <taxon>Marinilabiliales</taxon>
        <taxon>Marinilabiliaceae</taxon>
        <taxon>Marinilabilia</taxon>
    </lineage>
</organism>
<dbReference type="RefSeq" id="WP_219885144.1">
    <property type="nucleotide sequence ID" value="NZ_PVTS01000005.1"/>
</dbReference>
<proteinExistence type="predicted"/>
<gene>
    <name evidence="1" type="ORF">DFO77_13914</name>
</gene>
<comment type="caution">
    <text evidence="1">The sequence shown here is derived from an EMBL/GenBank/DDBJ whole genome shotgun (WGS) entry which is preliminary data.</text>
</comment>
<keyword evidence="2" id="KW-1185">Reference proteome</keyword>